<feature type="compositionally biased region" description="Low complexity" evidence="2">
    <location>
        <begin position="476"/>
        <end position="494"/>
    </location>
</feature>
<sequence>EKDDEQSSLSEKTGSKLRRQQQPLAFSNPLFRQQVLPHSRITGFKKDVSETHKGIPLSLAQAIRRISSDSSISSSGGEEDEWKEMLAKTSSFDASVSSDQQSPTVPLEKLCQVGSFTSNDSFGGRSVSSINNSFYTCSDFGDSASASFVSSSSPVQNYSSSLSFFNDGSSTFPRRHRNNQEQTNSNSTLLPKEANTTPSGPVDHSTSVLQRGMIYNRQLSIPNSEQLQKTLQTSRSFPNKSTIAVNYLSNIQQKKFYADKNHAGTLSTSVNIPHWGRNASKNPSISVKSPDSPSREVTTSSSSVAARYSSPVTPQQNAADNSNSIAARYSSPVTRQQHADDSSSSFGSSVCYRSVSSAELSSTGSGNFKIMTPEPPTSITKSTGLQISFKIERPTTLQDSNISGSTPKGISSYRSTSNIHQSKPSSISSLSLNHIPSATNSNSSVNSMPKTPQRPTQFGFRQSLDPLNTSGISQASSNSIKSLDNNNSNNRLSDPAQFNVSTFQKNHNLRSLNTRMSSISDPHLNASSPDSRRLPQTLTTTGSNYAVVHPRTTNLSQSSSITEPSFDHFSNESTKPGSKLPRGFTSSRSLDLGLLYYPKQENLSPINKESHLNHSSDGMPPKGSIPNWSLTDEKNIQSSSSTTSNILPSPSSTFSLGINSVLMKLQEQEKTKQEYEEEVHILRQQLLDAQEKLHQTELRLMDNELETHQLMDEWQHRLVESEEKMRQEQVEKDDKMQAMVARMHSVEEELKKEHAEMLQKVQHKQEVMEVQEHRIKLLDQANKNLLQALADFQEMEADEVKDKQWYSTIS</sequence>
<feature type="compositionally biased region" description="Low complexity" evidence="2">
    <location>
        <begin position="638"/>
        <end position="650"/>
    </location>
</feature>
<feature type="compositionally biased region" description="Polar residues" evidence="2">
    <location>
        <begin position="438"/>
        <end position="475"/>
    </location>
</feature>
<protein>
    <recommendedName>
        <fullName evidence="3">Disabled homolog 2-interacting protein C-terminal domain-containing protein</fullName>
    </recommendedName>
</protein>
<feature type="region of interest" description="Disordered" evidence="2">
    <location>
        <begin position="1"/>
        <end position="30"/>
    </location>
</feature>
<dbReference type="AlphaFoldDB" id="A0A0B6ZNB6"/>
<dbReference type="Pfam" id="PF12004">
    <property type="entry name" value="DAB2P_C"/>
    <property type="match status" value="1"/>
</dbReference>
<evidence type="ECO:0000256" key="2">
    <source>
        <dbReference type="SAM" id="MobiDB-lite"/>
    </source>
</evidence>
<feature type="compositionally biased region" description="Polar residues" evidence="2">
    <location>
        <begin position="279"/>
        <end position="291"/>
    </location>
</feature>
<dbReference type="InterPro" id="IPR021887">
    <property type="entry name" value="DAB2P_C"/>
</dbReference>
<feature type="region of interest" description="Disordered" evidence="2">
    <location>
        <begin position="360"/>
        <end position="495"/>
    </location>
</feature>
<reference evidence="4" key="1">
    <citation type="submission" date="2014-12" db="EMBL/GenBank/DDBJ databases">
        <title>Insight into the proteome of Arion vulgaris.</title>
        <authorList>
            <person name="Aradska J."/>
            <person name="Bulat T."/>
            <person name="Smidak R."/>
            <person name="Sarate P."/>
            <person name="Gangsoo J."/>
            <person name="Sialana F."/>
            <person name="Bilban M."/>
            <person name="Lubec G."/>
        </authorList>
    </citation>
    <scope>NUCLEOTIDE SEQUENCE</scope>
    <source>
        <tissue evidence="4">Skin</tissue>
    </source>
</reference>
<feature type="region of interest" description="Disordered" evidence="2">
    <location>
        <begin position="518"/>
        <end position="584"/>
    </location>
</feature>
<proteinExistence type="predicted"/>
<feature type="non-terminal residue" evidence="4">
    <location>
        <position position="1"/>
    </location>
</feature>
<evidence type="ECO:0000256" key="1">
    <source>
        <dbReference type="SAM" id="Coils"/>
    </source>
</evidence>
<feature type="compositionally biased region" description="Polar residues" evidence="2">
    <location>
        <begin position="180"/>
        <end position="206"/>
    </location>
</feature>
<feature type="region of interest" description="Disordered" evidence="2">
    <location>
        <begin position="606"/>
        <end position="650"/>
    </location>
</feature>
<feature type="compositionally biased region" description="Polar residues" evidence="2">
    <location>
        <begin position="377"/>
        <end position="386"/>
    </location>
</feature>
<feature type="compositionally biased region" description="Low complexity" evidence="2">
    <location>
        <begin position="295"/>
        <end position="311"/>
    </location>
</feature>
<feature type="compositionally biased region" description="Low complexity" evidence="2">
    <location>
        <begin position="417"/>
        <end position="437"/>
    </location>
</feature>
<dbReference type="EMBL" id="HACG01023153">
    <property type="protein sequence ID" value="CEK70018.1"/>
    <property type="molecule type" value="Transcribed_RNA"/>
</dbReference>
<feature type="region of interest" description="Disordered" evidence="2">
    <location>
        <begin position="267"/>
        <end position="321"/>
    </location>
</feature>
<organism evidence="4">
    <name type="scientific">Arion vulgaris</name>
    <dbReference type="NCBI Taxonomy" id="1028688"/>
    <lineage>
        <taxon>Eukaryota</taxon>
        <taxon>Metazoa</taxon>
        <taxon>Spiralia</taxon>
        <taxon>Lophotrochozoa</taxon>
        <taxon>Mollusca</taxon>
        <taxon>Gastropoda</taxon>
        <taxon>Heterobranchia</taxon>
        <taxon>Euthyneura</taxon>
        <taxon>Panpulmonata</taxon>
        <taxon>Eupulmonata</taxon>
        <taxon>Stylommatophora</taxon>
        <taxon>Helicina</taxon>
        <taxon>Arionoidea</taxon>
        <taxon>Arionidae</taxon>
        <taxon>Arion</taxon>
    </lineage>
</organism>
<keyword evidence="1" id="KW-0175">Coiled coil</keyword>
<accession>A0A0B6ZNB6</accession>
<feature type="region of interest" description="Disordered" evidence="2">
    <location>
        <begin position="169"/>
        <end position="206"/>
    </location>
</feature>
<feature type="coiled-coil region" evidence="1">
    <location>
        <begin position="658"/>
        <end position="798"/>
    </location>
</feature>
<name>A0A0B6ZNB6_9EUPU</name>
<evidence type="ECO:0000259" key="3">
    <source>
        <dbReference type="Pfam" id="PF12004"/>
    </source>
</evidence>
<feature type="compositionally biased region" description="Polar residues" evidence="2">
    <location>
        <begin position="518"/>
        <end position="544"/>
    </location>
</feature>
<evidence type="ECO:0000313" key="4">
    <source>
        <dbReference type="EMBL" id="CEK70018.1"/>
    </source>
</evidence>
<gene>
    <name evidence="4" type="primary">ORF72488</name>
</gene>
<feature type="domain" description="Disabled homolog 2-interacting protein C-terminal" evidence="3">
    <location>
        <begin position="474"/>
        <end position="794"/>
    </location>
</feature>
<feature type="compositionally biased region" description="Polar residues" evidence="2">
    <location>
        <begin position="395"/>
        <end position="416"/>
    </location>
</feature>
<feature type="compositionally biased region" description="Polar residues" evidence="2">
    <location>
        <begin position="312"/>
        <end position="321"/>
    </location>
</feature>
<feature type="compositionally biased region" description="Polar residues" evidence="2">
    <location>
        <begin position="551"/>
        <end position="563"/>
    </location>
</feature>